<accession>M0LW34</accession>
<dbReference type="Pfam" id="PF19133">
    <property type="entry name" value="DUF5816"/>
    <property type="match status" value="1"/>
</dbReference>
<dbReference type="AlphaFoldDB" id="M0LW34"/>
<dbReference type="InterPro" id="IPR016181">
    <property type="entry name" value="Acyl_CoA_acyltransferase"/>
</dbReference>
<dbReference type="InterPro" id="IPR000182">
    <property type="entry name" value="GNAT_dom"/>
</dbReference>
<dbReference type="GO" id="GO:0016747">
    <property type="term" value="F:acyltransferase activity, transferring groups other than amino-acyl groups"/>
    <property type="evidence" value="ECO:0007669"/>
    <property type="project" value="InterPro"/>
</dbReference>
<evidence type="ECO:0000256" key="1">
    <source>
        <dbReference type="ARBA" id="ARBA00022679"/>
    </source>
</evidence>
<keyword evidence="1 5" id="KW-0808">Transferase</keyword>
<dbReference type="eggNOG" id="arCOG00844">
    <property type="taxonomic scope" value="Archaea"/>
</dbReference>
<organism evidence="5 6">
    <name type="scientific">Halococcus hamelinensis 100A6</name>
    <dbReference type="NCBI Taxonomy" id="1132509"/>
    <lineage>
        <taxon>Archaea</taxon>
        <taxon>Methanobacteriati</taxon>
        <taxon>Methanobacteriota</taxon>
        <taxon>Stenosarchaea group</taxon>
        <taxon>Halobacteria</taxon>
        <taxon>Halobacteriales</taxon>
        <taxon>Halococcaceae</taxon>
        <taxon>Halococcus</taxon>
    </lineage>
</organism>
<dbReference type="Proteomes" id="UP000011566">
    <property type="component" value="Unassembled WGS sequence"/>
</dbReference>
<dbReference type="PANTHER" id="PTHR43877">
    <property type="entry name" value="AMINOALKYLPHOSPHONATE N-ACETYLTRANSFERASE-RELATED-RELATED"/>
    <property type="match status" value="1"/>
</dbReference>
<reference evidence="5 6" key="1">
    <citation type="journal article" date="2014" name="PLoS Genet.">
        <title>Phylogenetically driven sequencing of extremely halophilic archaea reveals strategies for static and dynamic osmo-response.</title>
        <authorList>
            <person name="Becker E.A."/>
            <person name="Seitzer P.M."/>
            <person name="Tritt A."/>
            <person name="Larsen D."/>
            <person name="Krusor M."/>
            <person name="Yao A.I."/>
            <person name="Wu D."/>
            <person name="Madern D."/>
            <person name="Eisen J.A."/>
            <person name="Darling A.E."/>
            <person name="Facciotti M.T."/>
        </authorList>
    </citation>
    <scope>NUCLEOTIDE SEQUENCE [LARGE SCALE GENOMIC DNA]</scope>
    <source>
        <strain evidence="5 6">100A6</strain>
    </source>
</reference>
<dbReference type="OrthoDB" id="156446at2157"/>
<protein>
    <submittedName>
        <fullName evidence="5">N-acetyltransferase GCN5</fullName>
    </submittedName>
</protein>
<dbReference type="EMBL" id="AOMB01000033">
    <property type="protein sequence ID" value="EMA37676.1"/>
    <property type="molecule type" value="Genomic_DNA"/>
</dbReference>
<dbReference type="PANTHER" id="PTHR43877:SF1">
    <property type="entry name" value="ACETYLTRANSFERASE"/>
    <property type="match status" value="1"/>
</dbReference>
<feature type="region of interest" description="Disordered" evidence="3">
    <location>
        <begin position="163"/>
        <end position="183"/>
    </location>
</feature>
<dbReference type="PROSITE" id="PS51186">
    <property type="entry name" value="GNAT"/>
    <property type="match status" value="1"/>
</dbReference>
<feature type="domain" description="N-acetyltransferase" evidence="4">
    <location>
        <begin position="1"/>
        <end position="163"/>
    </location>
</feature>
<dbReference type="PATRIC" id="fig|1132509.6.peg.2711"/>
<evidence type="ECO:0000313" key="6">
    <source>
        <dbReference type="Proteomes" id="UP000011566"/>
    </source>
</evidence>
<name>M0LW34_9EURY</name>
<keyword evidence="6" id="KW-1185">Reference proteome</keyword>
<evidence type="ECO:0000259" key="4">
    <source>
        <dbReference type="PROSITE" id="PS51186"/>
    </source>
</evidence>
<dbReference type="Pfam" id="PF00583">
    <property type="entry name" value="Acetyltransf_1"/>
    <property type="match status" value="1"/>
</dbReference>
<evidence type="ECO:0000256" key="3">
    <source>
        <dbReference type="SAM" id="MobiDB-lite"/>
    </source>
</evidence>
<gene>
    <name evidence="5" type="ORF">C447_11910</name>
</gene>
<dbReference type="RefSeq" id="WP_007694147.1">
    <property type="nucleotide sequence ID" value="NZ_AJRK01000047.1"/>
</dbReference>
<dbReference type="InterPro" id="IPR050832">
    <property type="entry name" value="Bact_Acetyltransf"/>
</dbReference>
<dbReference type="SUPFAM" id="SSF55729">
    <property type="entry name" value="Acyl-CoA N-acyltransferases (Nat)"/>
    <property type="match status" value="1"/>
</dbReference>
<sequence>MEIREATIDDGDAIRRIARDSMEGSYSLSPRAIDGAITQWYDDDRLERKLGEDDYLFLVVEEDEEIRAFSESDLVTEGGNGDLLWLHVDPAYRGAGIGAELFEETRDHLVEMGAAQLRAKVLEDNEEGNEFYESFDFEHVGTDTVDIDDEPYIENIYMKAGTAEATPEEVREDSPATATTPDGREMYVNSEEVERGEKGPFFTAYTDPSMNEEDKYGYFCANCESLDNAMDTMGRVKCNSCGNLRKATRWDATYG</sequence>
<evidence type="ECO:0000313" key="5">
    <source>
        <dbReference type="EMBL" id="EMA37676.1"/>
    </source>
</evidence>
<keyword evidence="2" id="KW-0012">Acyltransferase</keyword>
<dbReference type="Gene3D" id="3.40.630.30">
    <property type="match status" value="1"/>
</dbReference>
<dbReference type="InterPro" id="IPR043854">
    <property type="entry name" value="DUF5816"/>
</dbReference>
<comment type="caution">
    <text evidence="5">The sequence shown here is derived from an EMBL/GenBank/DDBJ whole genome shotgun (WGS) entry which is preliminary data.</text>
</comment>
<evidence type="ECO:0000256" key="2">
    <source>
        <dbReference type="ARBA" id="ARBA00023315"/>
    </source>
</evidence>
<dbReference type="CDD" id="cd04301">
    <property type="entry name" value="NAT_SF"/>
    <property type="match status" value="1"/>
</dbReference>
<proteinExistence type="predicted"/>